<dbReference type="PANTHER" id="PTHR23201">
    <property type="entry name" value="EXTENSIN, PROLINE-RICH PROTEIN"/>
    <property type="match status" value="1"/>
</dbReference>
<keyword evidence="4" id="KW-1185">Reference proteome</keyword>
<comment type="similarity">
    <text evidence="1">Belongs to the GASA family.</text>
</comment>
<comment type="caution">
    <text evidence="3">The sequence shown here is derived from an EMBL/GenBank/DDBJ whole genome shotgun (WGS) entry which is preliminary data.</text>
</comment>
<protein>
    <submittedName>
        <fullName evidence="3">Uncharacterized protein</fullName>
    </submittedName>
</protein>
<dbReference type="Proteomes" id="UP000657918">
    <property type="component" value="Unassembled WGS sequence"/>
</dbReference>
<dbReference type="GO" id="GO:0005524">
    <property type="term" value="F:ATP binding"/>
    <property type="evidence" value="ECO:0007669"/>
    <property type="project" value="InterPro"/>
</dbReference>
<evidence type="ECO:0000256" key="2">
    <source>
        <dbReference type="SAM" id="Phobius"/>
    </source>
</evidence>
<evidence type="ECO:0000256" key="1">
    <source>
        <dbReference type="ARBA" id="ARBA00010582"/>
    </source>
</evidence>
<reference evidence="3 4" key="1">
    <citation type="submission" date="2020-10" db="EMBL/GenBank/DDBJ databases">
        <title>Plant Genome Project.</title>
        <authorList>
            <person name="Zhang R.-G."/>
        </authorList>
    </citation>
    <scope>NUCLEOTIDE SEQUENCE [LARGE SCALE GENOMIC DNA]</scope>
    <source>
        <strain evidence="3">FAFU-HL-1</strain>
        <tissue evidence="3">Leaf</tissue>
    </source>
</reference>
<dbReference type="AlphaFoldDB" id="A0A835N5L2"/>
<dbReference type="InterPro" id="IPR003854">
    <property type="entry name" value="GASA"/>
</dbReference>
<feature type="transmembrane region" description="Helical" evidence="2">
    <location>
        <begin position="90"/>
        <end position="120"/>
    </location>
</feature>
<keyword evidence="2" id="KW-1133">Transmembrane helix</keyword>
<organism evidence="3 4">
    <name type="scientific">Salix dunnii</name>
    <dbReference type="NCBI Taxonomy" id="1413687"/>
    <lineage>
        <taxon>Eukaryota</taxon>
        <taxon>Viridiplantae</taxon>
        <taxon>Streptophyta</taxon>
        <taxon>Embryophyta</taxon>
        <taxon>Tracheophyta</taxon>
        <taxon>Spermatophyta</taxon>
        <taxon>Magnoliopsida</taxon>
        <taxon>eudicotyledons</taxon>
        <taxon>Gunneridae</taxon>
        <taxon>Pentapetalae</taxon>
        <taxon>rosids</taxon>
        <taxon>fabids</taxon>
        <taxon>Malpighiales</taxon>
        <taxon>Salicaceae</taxon>
        <taxon>Saliceae</taxon>
        <taxon>Salix</taxon>
    </lineage>
</organism>
<gene>
    <name evidence="3" type="ORF">SADUNF_Sadunf02G0019200</name>
</gene>
<proteinExistence type="inferred from homology"/>
<dbReference type="GO" id="GO:0051276">
    <property type="term" value="P:chromosome organization"/>
    <property type="evidence" value="ECO:0007669"/>
    <property type="project" value="InterPro"/>
</dbReference>
<dbReference type="OrthoDB" id="413649at2759"/>
<keyword evidence="2" id="KW-0472">Membrane</keyword>
<evidence type="ECO:0000313" key="3">
    <source>
        <dbReference type="EMBL" id="KAF9686724.1"/>
    </source>
</evidence>
<dbReference type="GO" id="GO:0005694">
    <property type="term" value="C:chromosome"/>
    <property type="evidence" value="ECO:0007669"/>
    <property type="project" value="InterPro"/>
</dbReference>
<dbReference type="PANTHER" id="PTHR23201:SF151">
    <property type="entry name" value="GIBBERELLIN-REGULATED PROTEIN 1-LIKE"/>
    <property type="match status" value="1"/>
</dbReference>
<keyword evidence="2" id="KW-0812">Transmembrane</keyword>
<accession>A0A835N5L2</accession>
<name>A0A835N5L2_9ROSI</name>
<dbReference type="Gene3D" id="1.20.1060.20">
    <property type="match status" value="1"/>
</dbReference>
<dbReference type="SUPFAM" id="SSF75553">
    <property type="entry name" value="Smc hinge domain"/>
    <property type="match status" value="1"/>
</dbReference>
<dbReference type="InterPro" id="IPR036277">
    <property type="entry name" value="SMC_hinge_sf"/>
</dbReference>
<dbReference type="EMBL" id="JADGMS010000002">
    <property type="protein sequence ID" value="KAF9686724.1"/>
    <property type="molecule type" value="Genomic_DNA"/>
</dbReference>
<dbReference type="Pfam" id="PF02704">
    <property type="entry name" value="GASA"/>
    <property type="match status" value="1"/>
</dbReference>
<evidence type="ECO:0000313" key="4">
    <source>
        <dbReference type="Proteomes" id="UP000657918"/>
    </source>
</evidence>
<sequence length="197" mass="21038">MIDLCRPTQKKYNLAVTVSMGKLMDAVVAEDEKTGKGCIKGLVTMICLNNCGTSGNFCRQKFNGNAINNDTALSPISCNQTRSSKQNPKLYSLLVIILQLASMAVPKILIASLILSLLVLQKVSSSQAESYIPGKNIDCGGACKYRCSLSSRPHLCNRACGTCCARCKCVPGGTSGNLDTCPCYATMTTHGGRRKCP</sequence>